<accession>A0A6J4P1W5</accession>
<name>A0A6J4P1W5_9ACTN</name>
<feature type="compositionally biased region" description="Basic and acidic residues" evidence="1">
    <location>
        <begin position="36"/>
        <end position="46"/>
    </location>
</feature>
<evidence type="ECO:0000256" key="1">
    <source>
        <dbReference type="SAM" id="MobiDB-lite"/>
    </source>
</evidence>
<feature type="compositionally biased region" description="Pro residues" evidence="1">
    <location>
        <begin position="25"/>
        <end position="35"/>
    </location>
</feature>
<reference evidence="2" key="1">
    <citation type="submission" date="2020-02" db="EMBL/GenBank/DDBJ databases">
        <authorList>
            <person name="Meier V. D."/>
        </authorList>
    </citation>
    <scope>NUCLEOTIDE SEQUENCE</scope>
    <source>
        <strain evidence="2">AVDCRST_MAG75</strain>
    </source>
</reference>
<sequence>GSGRRRRRQRRHGVLLRAAAEERPQPAPLEQPPTAPDRDHHLDRTHLPPPTTPDPPRPLDPHRVRDNDEQTPGPRGL</sequence>
<proteinExistence type="predicted"/>
<evidence type="ECO:0000313" key="2">
    <source>
        <dbReference type="EMBL" id="CAA9403602.1"/>
    </source>
</evidence>
<feature type="compositionally biased region" description="Pro residues" evidence="1">
    <location>
        <begin position="47"/>
        <end position="56"/>
    </location>
</feature>
<dbReference type="EMBL" id="CADCUO010000157">
    <property type="protein sequence ID" value="CAA9403602.1"/>
    <property type="molecule type" value="Genomic_DNA"/>
</dbReference>
<protein>
    <submittedName>
        <fullName evidence="2">Transposase</fullName>
    </submittedName>
</protein>
<feature type="non-terminal residue" evidence="2">
    <location>
        <position position="77"/>
    </location>
</feature>
<gene>
    <name evidence="2" type="ORF">AVDCRST_MAG75-2290</name>
</gene>
<feature type="compositionally biased region" description="Basic and acidic residues" evidence="1">
    <location>
        <begin position="57"/>
        <end position="68"/>
    </location>
</feature>
<feature type="non-terminal residue" evidence="2">
    <location>
        <position position="1"/>
    </location>
</feature>
<feature type="compositionally biased region" description="Basic residues" evidence="1">
    <location>
        <begin position="1"/>
        <end position="14"/>
    </location>
</feature>
<feature type="region of interest" description="Disordered" evidence="1">
    <location>
        <begin position="1"/>
        <end position="77"/>
    </location>
</feature>
<organism evidence="2">
    <name type="scientific">uncultured Propionibacteriaceae bacterium</name>
    <dbReference type="NCBI Taxonomy" id="257457"/>
    <lineage>
        <taxon>Bacteria</taxon>
        <taxon>Bacillati</taxon>
        <taxon>Actinomycetota</taxon>
        <taxon>Actinomycetes</taxon>
        <taxon>Propionibacteriales</taxon>
        <taxon>Propionibacteriaceae</taxon>
        <taxon>environmental samples</taxon>
    </lineage>
</organism>
<dbReference type="AlphaFoldDB" id="A0A6J4P1W5"/>